<evidence type="ECO:0000256" key="1">
    <source>
        <dbReference type="ARBA" id="ARBA00008061"/>
    </source>
</evidence>
<dbReference type="EMBL" id="QGDJ01000004">
    <property type="protein sequence ID" value="PWJ19411.1"/>
    <property type="molecule type" value="Genomic_DNA"/>
</dbReference>
<evidence type="ECO:0000313" key="4">
    <source>
        <dbReference type="EMBL" id="SSA46073.1"/>
    </source>
</evidence>
<evidence type="ECO:0000313" key="5">
    <source>
        <dbReference type="Proteomes" id="UP000245839"/>
    </source>
</evidence>
<proteinExistence type="inferred from homology"/>
<dbReference type="EMBL" id="UETC01000004">
    <property type="protein sequence ID" value="SSA46073.1"/>
    <property type="molecule type" value="Genomic_DNA"/>
</dbReference>
<gene>
    <name evidence="3" type="ORF">BCF38_104348</name>
    <name evidence="4" type="ORF">SAMN05421539_104348</name>
</gene>
<dbReference type="InterPro" id="IPR006047">
    <property type="entry name" value="GH13_cat_dom"/>
</dbReference>
<keyword evidence="5" id="KW-1185">Reference proteome</keyword>
<evidence type="ECO:0000259" key="2">
    <source>
        <dbReference type="Pfam" id="PF00128"/>
    </source>
</evidence>
<dbReference type="Pfam" id="PF00128">
    <property type="entry name" value="Alpha-amylase"/>
    <property type="match status" value="1"/>
</dbReference>
<name>A0A2Y9C7M1_9RHOB</name>
<feature type="domain" description="Glycosyl hydrolase family 13 catalytic" evidence="2">
    <location>
        <begin position="24"/>
        <end position="137"/>
    </location>
</feature>
<dbReference type="PANTHER" id="PTHR10357:SF179">
    <property type="entry name" value="NEUTRAL AND BASIC AMINO ACID TRANSPORT PROTEIN RBAT"/>
    <property type="match status" value="1"/>
</dbReference>
<dbReference type="Proteomes" id="UP000245839">
    <property type="component" value="Unassembled WGS sequence"/>
</dbReference>
<evidence type="ECO:0000313" key="3">
    <source>
        <dbReference type="EMBL" id="PWJ19411.1"/>
    </source>
</evidence>
<dbReference type="RefSeq" id="WP_245947462.1">
    <property type="nucleotide sequence ID" value="NZ_QGDJ01000004.1"/>
</dbReference>
<comment type="similarity">
    <text evidence="1">Belongs to the glycosyl hydrolase 13 family.</text>
</comment>
<dbReference type="GO" id="GO:0005975">
    <property type="term" value="P:carbohydrate metabolic process"/>
    <property type="evidence" value="ECO:0007669"/>
    <property type="project" value="InterPro"/>
</dbReference>
<sequence length="153" mass="16955">GLRTEDDRDRSPTALPSTHRKVALQVALTAQPSLNLRSETVQAELRRIMAFWRDRGVDGFRMDAITSFLFDPELRDNPPASPEVRDKVFGPNAVPYSYQDHVHDILPGDGIPLVEKVRAWAGEDVFLIGEVSSGNQSVELACQLSEPGRLDCA</sequence>
<dbReference type="SUPFAM" id="SSF51445">
    <property type="entry name" value="(Trans)glycosidases"/>
    <property type="match status" value="1"/>
</dbReference>
<dbReference type="AlphaFoldDB" id="A0A2Y9C7M1"/>
<dbReference type="PANTHER" id="PTHR10357">
    <property type="entry name" value="ALPHA-AMYLASE FAMILY MEMBER"/>
    <property type="match status" value="1"/>
</dbReference>
<reference evidence="4 6" key="1">
    <citation type="submission" date="2016-10" db="EMBL/GenBank/DDBJ databases">
        <authorList>
            <person name="Cai Z."/>
        </authorList>
    </citation>
    <scope>NUCLEOTIDE SEQUENCE [LARGE SCALE GENOMIC DNA]</scope>
    <source>
        <strain evidence="4 6">DSM 25227</strain>
    </source>
</reference>
<dbReference type="InterPro" id="IPR045857">
    <property type="entry name" value="O16G_dom_2"/>
</dbReference>
<dbReference type="Proteomes" id="UP000251571">
    <property type="component" value="Unassembled WGS sequence"/>
</dbReference>
<organism evidence="4 6">
    <name type="scientific">Jannaschia seohaensis</name>
    <dbReference type="NCBI Taxonomy" id="475081"/>
    <lineage>
        <taxon>Bacteria</taxon>
        <taxon>Pseudomonadati</taxon>
        <taxon>Pseudomonadota</taxon>
        <taxon>Alphaproteobacteria</taxon>
        <taxon>Rhodobacterales</taxon>
        <taxon>Roseobacteraceae</taxon>
        <taxon>Jannaschia</taxon>
    </lineage>
</organism>
<reference evidence="3 5" key="2">
    <citation type="submission" date="2018-03" db="EMBL/GenBank/DDBJ databases">
        <title>Genomic Encyclopedia of Archaeal and Bacterial Type Strains, Phase II (KMG-II): from individual species to whole genera.</title>
        <authorList>
            <person name="Goeker M."/>
        </authorList>
    </citation>
    <scope>NUCLEOTIDE SEQUENCE [LARGE SCALE GENOMIC DNA]</scope>
    <source>
        <strain evidence="3 5">DSM 25227</strain>
    </source>
</reference>
<evidence type="ECO:0000313" key="6">
    <source>
        <dbReference type="Proteomes" id="UP000251571"/>
    </source>
</evidence>
<feature type="non-terminal residue" evidence="4">
    <location>
        <position position="1"/>
    </location>
</feature>
<dbReference type="InterPro" id="IPR017853">
    <property type="entry name" value="GH"/>
</dbReference>
<accession>A0A2Y9C7M1</accession>
<dbReference type="Gene3D" id="3.90.400.10">
    <property type="entry name" value="Oligo-1,6-glucosidase, Domain 2"/>
    <property type="match status" value="1"/>
</dbReference>
<dbReference type="Gene3D" id="3.20.20.80">
    <property type="entry name" value="Glycosidases"/>
    <property type="match status" value="1"/>
</dbReference>
<protein>
    <submittedName>
        <fullName evidence="4">Alpha-glucosidase</fullName>
    </submittedName>
</protein>